<dbReference type="GO" id="GO:0016491">
    <property type="term" value="F:oxidoreductase activity"/>
    <property type="evidence" value="ECO:0007669"/>
    <property type="project" value="UniProtKB-KW"/>
</dbReference>
<accession>A0A9D0ZDA4</accession>
<comment type="similarity">
    <text evidence="3">In the N-terminal section; belongs to the NADH:flavin oxidoreductase/NADH oxidase family.</text>
</comment>
<dbReference type="PANTHER" id="PTHR42917:SF2">
    <property type="entry name" value="2,4-DIENOYL-COA REDUCTASE [(2E)-ENOYL-COA-PRODUCING]"/>
    <property type="match status" value="1"/>
</dbReference>
<evidence type="ECO:0000256" key="3">
    <source>
        <dbReference type="ARBA" id="ARBA00011048"/>
    </source>
</evidence>
<dbReference type="SUPFAM" id="SSF51395">
    <property type="entry name" value="FMN-linked oxidoreductases"/>
    <property type="match status" value="1"/>
</dbReference>
<evidence type="ECO:0000259" key="11">
    <source>
        <dbReference type="Pfam" id="PF07992"/>
    </source>
</evidence>
<evidence type="ECO:0000256" key="6">
    <source>
        <dbReference type="ARBA" id="ARBA00022723"/>
    </source>
</evidence>
<evidence type="ECO:0000256" key="8">
    <source>
        <dbReference type="ARBA" id="ARBA00023004"/>
    </source>
</evidence>
<dbReference type="GO" id="GO:0010181">
    <property type="term" value="F:FMN binding"/>
    <property type="evidence" value="ECO:0007669"/>
    <property type="project" value="InterPro"/>
</dbReference>
<dbReference type="InterPro" id="IPR036188">
    <property type="entry name" value="FAD/NAD-bd_sf"/>
</dbReference>
<dbReference type="PANTHER" id="PTHR42917">
    <property type="entry name" value="2,4-DIENOYL-COA REDUCTASE"/>
    <property type="match status" value="1"/>
</dbReference>
<dbReference type="CDD" id="cd02803">
    <property type="entry name" value="OYE_like_FMN_family"/>
    <property type="match status" value="1"/>
</dbReference>
<sequence>MNRRFPTLFSPIQIGTVTVPNRFVVPPMGNNFANTDGSLSERSAAYYEARAKGGFGLITIESTVVYEQAKGGPRKPCLFDDAVVPSFKAVADRCHAYGAKVSIQLQHAGPEGNSKLTGYPLKAASAIAPSAGREIPEAMPREEVYKLIECYGDAARRAQLAGIDMVELHCAHGYLVSTFISARTNKRTDEFGGCFENRMRLPRLIIENIRRKTGGNMPILCRINARDEGDGGVDVHDAAAIAAYLETECGVDGIHVSRSIHIHDEFMWAPNITHGGFNAELVTEIKRAVSVPVITVGRYTEPQYAELLVKQGRADLVAFGRQSIADPELPNKARNGQLEQLTPCIACLLGCVPNMLKGNPITCAMNPAVGRESEIKPAEVKKNVVVIGGGPGGLYAAELCARRGHSVTLIEKDAELGGHFLVAAYPPGKGEITGAIRSLIVRCRLAGVDIRTGTEATPELIASLKPDAAIVATGSVPLRLPIPGLADCGYITAEDLLTGKFDAGKRALVVGGGMVGCEAAEFLTEREHAVDMVEMKPVIGEDIVPEARKYIMANLEKHKVVQRVNARVKQFYADGVDFTDTVTGDEGSMRGYDTVVLAMGYKSNNTLEEKLRECVPEVYVIGEARQAPGNSMLATGDAFNIAVKI</sequence>
<organism evidence="12 13">
    <name type="scientific">Candidatus Scatomorpha intestinavium</name>
    <dbReference type="NCBI Taxonomy" id="2840922"/>
    <lineage>
        <taxon>Bacteria</taxon>
        <taxon>Bacillati</taxon>
        <taxon>Bacillota</taxon>
        <taxon>Clostridia</taxon>
        <taxon>Eubacteriales</taxon>
        <taxon>Candidatus Scatomorpha</taxon>
    </lineage>
</organism>
<dbReference type="AlphaFoldDB" id="A0A9D0ZDA4"/>
<evidence type="ECO:0000256" key="5">
    <source>
        <dbReference type="ARBA" id="ARBA00022643"/>
    </source>
</evidence>
<gene>
    <name evidence="12" type="ORF">IAB77_04545</name>
</gene>
<dbReference type="GO" id="GO:0051536">
    <property type="term" value="F:iron-sulfur cluster binding"/>
    <property type="evidence" value="ECO:0007669"/>
    <property type="project" value="UniProtKB-KW"/>
</dbReference>
<dbReference type="PRINTS" id="PR00368">
    <property type="entry name" value="FADPNR"/>
</dbReference>
<keyword evidence="8" id="KW-0408">Iron</keyword>
<dbReference type="Gene3D" id="3.50.50.60">
    <property type="entry name" value="FAD/NAD(P)-binding domain"/>
    <property type="match status" value="1"/>
</dbReference>
<evidence type="ECO:0000256" key="9">
    <source>
        <dbReference type="ARBA" id="ARBA00023014"/>
    </source>
</evidence>
<dbReference type="Pfam" id="PF00724">
    <property type="entry name" value="Oxidored_FMN"/>
    <property type="match status" value="1"/>
</dbReference>
<dbReference type="PRINTS" id="PR00469">
    <property type="entry name" value="PNDRDTASEII"/>
</dbReference>
<dbReference type="Pfam" id="PF07992">
    <property type="entry name" value="Pyr_redox_2"/>
    <property type="match status" value="1"/>
</dbReference>
<keyword evidence="4" id="KW-0285">Flavoprotein</keyword>
<comment type="caution">
    <text evidence="12">The sequence shown here is derived from an EMBL/GenBank/DDBJ whole genome shotgun (WGS) entry which is preliminary data.</text>
</comment>
<dbReference type="InterPro" id="IPR051793">
    <property type="entry name" value="NADH:flavin_oxidoreductase"/>
</dbReference>
<dbReference type="Gene3D" id="3.40.50.720">
    <property type="entry name" value="NAD(P)-binding Rossmann-like Domain"/>
    <property type="match status" value="1"/>
</dbReference>
<reference evidence="12" key="2">
    <citation type="journal article" date="2021" name="PeerJ">
        <title>Extensive microbial diversity within the chicken gut microbiome revealed by metagenomics and culture.</title>
        <authorList>
            <person name="Gilroy R."/>
            <person name="Ravi A."/>
            <person name="Getino M."/>
            <person name="Pursley I."/>
            <person name="Horton D.L."/>
            <person name="Alikhan N.F."/>
            <person name="Baker D."/>
            <person name="Gharbi K."/>
            <person name="Hall N."/>
            <person name="Watson M."/>
            <person name="Adriaenssens E.M."/>
            <person name="Foster-Nyarko E."/>
            <person name="Jarju S."/>
            <person name="Secka A."/>
            <person name="Antonio M."/>
            <person name="Oren A."/>
            <person name="Chaudhuri R.R."/>
            <person name="La Ragione R."/>
            <person name="Hildebrand F."/>
            <person name="Pallen M.J."/>
        </authorList>
    </citation>
    <scope>NUCLEOTIDE SEQUENCE</scope>
    <source>
        <strain evidence="12">ChiBcolR7-354</strain>
    </source>
</reference>
<keyword evidence="6" id="KW-0479">Metal-binding</keyword>
<evidence type="ECO:0000256" key="1">
    <source>
        <dbReference type="ARBA" id="ARBA00001917"/>
    </source>
</evidence>
<evidence type="ECO:0000256" key="7">
    <source>
        <dbReference type="ARBA" id="ARBA00023002"/>
    </source>
</evidence>
<dbReference type="EMBL" id="DVGA01000045">
    <property type="protein sequence ID" value="HIQ78507.1"/>
    <property type="molecule type" value="Genomic_DNA"/>
</dbReference>
<dbReference type="InterPro" id="IPR013785">
    <property type="entry name" value="Aldolase_TIM"/>
</dbReference>
<dbReference type="InterPro" id="IPR001155">
    <property type="entry name" value="OxRdtase_FMN_N"/>
</dbReference>
<dbReference type="GO" id="GO:0046872">
    <property type="term" value="F:metal ion binding"/>
    <property type="evidence" value="ECO:0007669"/>
    <property type="project" value="UniProtKB-KW"/>
</dbReference>
<proteinExistence type="inferred from homology"/>
<keyword evidence="7" id="KW-0560">Oxidoreductase</keyword>
<dbReference type="Proteomes" id="UP000824262">
    <property type="component" value="Unassembled WGS sequence"/>
</dbReference>
<feature type="domain" description="NADH:flavin oxidoreductase/NADH oxidase N-terminal" evidence="10">
    <location>
        <begin position="8"/>
        <end position="336"/>
    </location>
</feature>
<comment type="cofactor">
    <cofactor evidence="1">
        <name>FMN</name>
        <dbReference type="ChEBI" id="CHEBI:58210"/>
    </cofactor>
</comment>
<reference evidence="12" key="1">
    <citation type="submission" date="2020-10" db="EMBL/GenBank/DDBJ databases">
        <authorList>
            <person name="Gilroy R."/>
        </authorList>
    </citation>
    <scope>NUCLEOTIDE SEQUENCE</scope>
    <source>
        <strain evidence="12">ChiBcolR7-354</strain>
    </source>
</reference>
<dbReference type="InterPro" id="IPR023753">
    <property type="entry name" value="FAD/NAD-binding_dom"/>
</dbReference>
<evidence type="ECO:0000259" key="10">
    <source>
        <dbReference type="Pfam" id="PF00724"/>
    </source>
</evidence>
<evidence type="ECO:0000313" key="12">
    <source>
        <dbReference type="EMBL" id="HIQ78507.1"/>
    </source>
</evidence>
<comment type="cofactor">
    <cofactor evidence="2">
        <name>[4Fe-4S] cluster</name>
        <dbReference type="ChEBI" id="CHEBI:49883"/>
    </cofactor>
</comment>
<protein>
    <submittedName>
        <fullName evidence="12">FAD-dependent oxidoreductase</fullName>
    </submittedName>
</protein>
<feature type="domain" description="FAD/NAD(P)-binding" evidence="11">
    <location>
        <begin position="383"/>
        <end position="610"/>
    </location>
</feature>
<name>A0A9D0ZDA4_9FIRM</name>
<evidence type="ECO:0000313" key="13">
    <source>
        <dbReference type="Proteomes" id="UP000824262"/>
    </source>
</evidence>
<dbReference type="SUPFAM" id="SSF51905">
    <property type="entry name" value="FAD/NAD(P)-binding domain"/>
    <property type="match status" value="1"/>
</dbReference>
<evidence type="ECO:0000256" key="4">
    <source>
        <dbReference type="ARBA" id="ARBA00022630"/>
    </source>
</evidence>
<keyword evidence="5" id="KW-0288">FMN</keyword>
<evidence type="ECO:0000256" key="2">
    <source>
        <dbReference type="ARBA" id="ARBA00001966"/>
    </source>
</evidence>
<keyword evidence="9" id="KW-0411">Iron-sulfur</keyword>
<dbReference type="Gene3D" id="3.20.20.70">
    <property type="entry name" value="Aldolase class I"/>
    <property type="match status" value="1"/>
</dbReference>